<dbReference type="AlphaFoldDB" id="A0A1Y1VXJ9"/>
<dbReference type="PIRSF" id="PIRSF016184">
    <property type="entry name" value="PhzC_PhzF"/>
    <property type="match status" value="1"/>
</dbReference>
<dbReference type="PANTHER" id="PTHR13774:SF17">
    <property type="entry name" value="PHENAZINE BIOSYNTHESIS-LIKE DOMAIN-CONTAINING PROTEIN"/>
    <property type="match status" value="1"/>
</dbReference>
<protein>
    <submittedName>
        <fullName evidence="4">Phenazine biosynthesis PhzC/PhzF protein</fullName>
    </submittedName>
</protein>
<organism evidence="4 5">
    <name type="scientific">Linderina pennispora</name>
    <dbReference type="NCBI Taxonomy" id="61395"/>
    <lineage>
        <taxon>Eukaryota</taxon>
        <taxon>Fungi</taxon>
        <taxon>Fungi incertae sedis</taxon>
        <taxon>Zoopagomycota</taxon>
        <taxon>Kickxellomycotina</taxon>
        <taxon>Kickxellomycetes</taxon>
        <taxon>Kickxellales</taxon>
        <taxon>Kickxellaceae</taxon>
        <taxon>Linderina</taxon>
    </lineage>
</organism>
<evidence type="ECO:0000313" key="4">
    <source>
        <dbReference type="EMBL" id="ORX65923.1"/>
    </source>
</evidence>
<proteinExistence type="inferred from homology"/>
<evidence type="ECO:0000256" key="3">
    <source>
        <dbReference type="PIRSR" id="PIRSR016184-1"/>
    </source>
</evidence>
<accession>A0A1Y1VXJ9</accession>
<evidence type="ECO:0000256" key="2">
    <source>
        <dbReference type="ARBA" id="ARBA00023235"/>
    </source>
</evidence>
<keyword evidence="5" id="KW-1185">Reference proteome</keyword>
<comment type="similarity">
    <text evidence="1">Belongs to the PhzF family.</text>
</comment>
<dbReference type="NCBIfam" id="TIGR00654">
    <property type="entry name" value="PhzF_family"/>
    <property type="match status" value="1"/>
</dbReference>
<dbReference type="Proteomes" id="UP000193922">
    <property type="component" value="Unassembled WGS sequence"/>
</dbReference>
<dbReference type="Pfam" id="PF02567">
    <property type="entry name" value="PhzC-PhzF"/>
    <property type="match status" value="1"/>
</dbReference>
<evidence type="ECO:0000256" key="1">
    <source>
        <dbReference type="ARBA" id="ARBA00008270"/>
    </source>
</evidence>
<dbReference type="OrthoDB" id="75169at2759"/>
<dbReference type="InterPro" id="IPR003719">
    <property type="entry name" value="Phenazine_PhzF-like"/>
</dbReference>
<feature type="active site" evidence="3">
    <location>
        <position position="49"/>
    </location>
</feature>
<comment type="caution">
    <text evidence="4">The sequence shown here is derived from an EMBL/GenBank/DDBJ whole genome shotgun (WGS) entry which is preliminary data.</text>
</comment>
<dbReference type="Gene3D" id="3.10.310.10">
    <property type="entry name" value="Diaminopimelate Epimerase, Chain A, domain 1"/>
    <property type="match status" value="2"/>
</dbReference>
<dbReference type="GO" id="GO:0016853">
    <property type="term" value="F:isomerase activity"/>
    <property type="evidence" value="ECO:0007669"/>
    <property type="project" value="UniProtKB-KW"/>
</dbReference>
<dbReference type="SUPFAM" id="SSF54506">
    <property type="entry name" value="Diaminopimelate epimerase-like"/>
    <property type="match status" value="1"/>
</dbReference>
<dbReference type="EMBL" id="MCFD01000019">
    <property type="protein sequence ID" value="ORX65923.1"/>
    <property type="molecule type" value="Genomic_DNA"/>
</dbReference>
<dbReference type="RefSeq" id="XP_040739994.1">
    <property type="nucleotide sequence ID" value="XM_040885802.1"/>
</dbReference>
<dbReference type="STRING" id="61395.A0A1Y1VXJ9"/>
<sequence>MTKYQIFTIDAFTDKPFGGNPAAVVPVPADQPLTETQLSQIAAEMNLSETAFLTPTNASGPNAFQEASQFKLRWFTPTTEVNLCGHATLATAYVLFNKLDNISSELRFDTLSGELVVRRGTDGYLDMTFPIDIPKPVDINDDVKLVVASIYGEYRDSIEVELSPFLKYLVVHDPNSSESDIIGLKPDISPEAYAGSAKGSSKDFHSRVFAPWVGIPEDPVTGSAHTVLAPFWQSRLGKKTFSAEQSSKRVGHLEVDIVSDSHVQVSGRAVVVLEGHIDV</sequence>
<evidence type="ECO:0000313" key="5">
    <source>
        <dbReference type="Proteomes" id="UP000193922"/>
    </source>
</evidence>
<keyword evidence="2" id="KW-0413">Isomerase</keyword>
<reference evidence="4 5" key="1">
    <citation type="submission" date="2016-07" db="EMBL/GenBank/DDBJ databases">
        <title>Pervasive Adenine N6-methylation of Active Genes in Fungi.</title>
        <authorList>
            <consortium name="DOE Joint Genome Institute"/>
            <person name="Mondo S.J."/>
            <person name="Dannebaum R.O."/>
            <person name="Kuo R.C."/>
            <person name="Labutti K."/>
            <person name="Haridas S."/>
            <person name="Kuo A."/>
            <person name="Salamov A."/>
            <person name="Ahrendt S.R."/>
            <person name="Lipzen A."/>
            <person name="Sullivan W."/>
            <person name="Andreopoulos W.B."/>
            <person name="Clum A."/>
            <person name="Lindquist E."/>
            <person name="Daum C."/>
            <person name="Ramamoorthy G.K."/>
            <person name="Gryganskyi A."/>
            <person name="Culley D."/>
            <person name="Magnuson J.K."/>
            <person name="James T.Y."/>
            <person name="O'Malley M.A."/>
            <person name="Stajich J.E."/>
            <person name="Spatafora J.W."/>
            <person name="Visel A."/>
            <person name="Grigoriev I.V."/>
        </authorList>
    </citation>
    <scope>NUCLEOTIDE SEQUENCE [LARGE SCALE GENOMIC DNA]</scope>
    <source>
        <strain evidence="4 5">ATCC 12442</strain>
    </source>
</reference>
<gene>
    <name evidence="4" type="ORF">DL89DRAFT_260604</name>
</gene>
<dbReference type="GO" id="GO:0005737">
    <property type="term" value="C:cytoplasm"/>
    <property type="evidence" value="ECO:0007669"/>
    <property type="project" value="TreeGrafter"/>
</dbReference>
<dbReference type="GeneID" id="63802450"/>
<name>A0A1Y1VXJ9_9FUNG</name>
<dbReference type="PANTHER" id="PTHR13774">
    <property type="entry name" value="PHENAZINE BIOSYNTHESIS PROTEIN"/>
    <property type="match status" value="1"/>
</dbReference>